<proteinExistence type="predicted"/>
<reference evidence="2" key="1">
    <citation type="submission" date="2019-09" db="EMBL/GenBank/DDBJ databases">
        <title>Draft genome information of white flower Hibiscus syriacus.</title>
        <authorList>
            <person name="Kim Y.-M."/>
        </authorList>
    </citation>
    <scope>NUCLEOTIDE SEQUENCE [LARGE SCALE GENOMIC DNA]</scope>
    <source>
        <strain evidence="2">YM2019G1</strain>
    </source>
</reference>
<dbReference type="EMBL" id="VEPZ02001331">
    <property type="protein sequence ID" value="KAE8678962.1"/>
    <property type="molecule type" value="Genomic_DNA"/>
</dbReference>
<feature type="transmembrane region" description="Helical" evidence="1">
    <location>
        <begin position="108"/>
        <end position="126"/>
    </location>
</feature>
<organism evidence="2 3">
    <name type="scientific">Hibiscus syriacus</name>
    <name type="common">Rose of Sharon</name>
    <dbReference type="NCBI Taxonomy" id="106335"/>
    <lineage>
        <taxon>Eukaryota</taxon>
        <taxon>Viridiplantae</taxon>
        <taxon>Streptophyta</taxon>
        <taxon>Embryophyta</taxon>
        <taxon>Tracheophyta</taxon>
        <taxon>Spermatophyta</taxon>
        <taxon>Magnoliopsida</taxon>
        <taxon>eudicotyledons</taxon>
        <taxon>Gunneridae</taxon>
        <taxon>Pentapetalae</taxon>
        <taxon>rosids</taxon>
        <taxon>malvids</taxon>
        <taxon>Malvales</taxon>
        <taxon>Malvaceae</taxon>
        <taxon>Malvoideae</taxon>
        <taxon>Hibiscus</taxon>
    </lineage>
</organism>
<comment type="caution">
    <text evidence="2">The sequence shown here is derived from an EMBL/GenBank/DDBJ whole genome shotgun (WGS) entry which is preliminary data.</text>
</comment>
<accession>A0A6A2XTI6</accession>
<evidence type="ECO:0000256" key="1">
    <source>
        <dbReference type="SAM" id="Phobius"/>
    </source>
</evidence>
<gene>
    <name evidence="2" type="ORF">F3Y22_tig00111402pilonHSYRG00555</name>
</gene>
<name>A0A6A2XTI6_HIBSY</name>
<keyword evidence="1" id="KW-0812">Transmembrane</keyword>
<protein>
    <submittedName>
        <fullName evidence="2">DHHC-type zinc finger family protein isoform 2</fullName>
    </submittedName>
</protein>
<keyword evidence="3" id="KW-1185">Reference proteome</keyword>
<evidence type="ECO:0000313" key="3">
    <source>
        <dbReference type="Proteomes" id="UP000436088"/>
    </source>
</evidence>
<evidence type="ECO:0000313" key="2">
    <source>
        <dbReference type="EMBL" id="KAE8678962.1"/>
    </source>
</evidence>
<dbReference type="Proteomes" id="UP000436088">
    <property type="component" value="Unassembled WGS sequence"/>
</dbReference>
<sequence length="276" mass="31428">MPWNNHSHDSCFLPLWAVAYLPRDTHQLHPSFPRHFLKFVGTVFGDRGANLVLSVEYYCCDSANPILQIHSVYINMRMNRIDVGSVPALLKTSFSYIPGHYLSEVHRYASFLVVAIGVFLFLLTSFSDPGTVKTENVSQYLSAYPYDNLIFTKKECPIYLLDRSTTAYASDALPALIITVDGWHFLLFVYGAIAIGLILAGQVEELQITFKWQDYVSWRKKLNEAQAAFGVNATGMITEGKPQERKCKSFFGRFLLQETEVVARRNVYDKGFFHNI</sequence>
<dbReference type="AlphaFoldDB" id="A0A6A2XTI6"/>
<feature type="transmembrane region" description="Helical" evidence="1">
    <location>
        <begin position="183"/>
        <end position="201"/>
    </location>
</feature>
<keyword evidence="1" id="KW-0472">Membrane</keyword>
<keyword evidence="1" id="KW-1133">Transmembrane helix</keyword>